<dbReference type="AlphaFoldDB" id="A0A438I6D4"/>
<evidence type="ECO:0000313" key="2">
    <source>
        <dbReference type="Proteomes" id="UP000288805"/>
    </source>
</evidence>
<dbReference type="EMBL" id="QGNW01000139">
    <property type="protein sequence ID" value="RVW92219.1"/>
    <property type="molecule type" value="Genomic_DNA"/>
</dbReference>
<dbReference type="Pfam" id="PF03140">
    <property type="entry name" value="DUF247"/>
    <property type="match status" value="1"/>
</dbReference>
<proteinExistence type="predicted"/>
<organism evidence="1 2">
    <name type="scientific">Vitis vinifera</name>
    <name type="common">Grape</name>
    <dbReference type="NCBI Taxonomy" id="29760"/>
    <lineage>
        <taxon>Eukaryota</taxon>
        <taxon>Viridiplantae</taxon>
        <taxon>Streptophyta</taxon>
        <taxon>Embryophyta</taxon>
        <taxon>Tracheophyta</taxon>
        <taxon>Spermatophyta</taxon>
        <taxon>Magnoliopsida</taxon>
        <taxon>eudicotyledons</taxon>
        <taxon>Gunneridae</taxon>
        <taxon>Pentapetalae</taxon>
        <taxon>rosids</taxon>
        <taxon>Vitales</taxon>
        <taxon>Vitaceae</taxon>
        <taxon>Viteae</taxon>
        <taxon>Vitis</taxon>
    </lineage>
</organism>
<evidence type="ECO:0000313" key="1">
    <source>
        <dbReference type="EMBL" id="RVW92219.1"/>
    </source>
</evidence>
<gene>
    <name evidence="1" type="ORF">CK203_027131</name>
</gene>
<dbReference type="InterPro" id="IPR004158">
    <property type="entry name" value="DUF247_pln"/>
</dbReference>
<protein>
    <submittedName>
        <fullName evidence="1">Uncharacterized protein</fullName>
    </submittedName>
</protein>
<name>A0A438I6D4_VITVI</name>
<reference evidence="1 2" key="1">
    <citation type="journal article" date="2018" name="PLoS Genet.">
        <title>Population sequencing reveals clonal diversity and ancestral inbreeding in the grapevine cultivar Chardonnay.</title>
        <authorList>
            <person name="Roach M.J."/>
            <person name="Johnson D.L."/>
            <person name="Bohlmann J."/>
            <person name="van Vuuren H.J."/>
            <person name="Jones S.J."/>
            <person name="Pretorius I.S."/>
            <person name="Schmidt S.A."/>
            <person name="Borneman A.R."/>
        </authorList>
    </citation>
    <scope>NUCLEOTIDE SEQUENCE [LARGE SCALE GENOMIC DNA]</scope>
    <source>
        <strain evidence="2">cv. Chardonnay</strain>
        <tissue evidence="1">Leaf</tissue>
    </source>
</reference>
<sequence>MGESSLPIEQTIDIEDLLAKVEESAQSQNGWLTIPKVPVTLRNILDFPKWIEPSVISIGPYYHDHDNLQEGEKLKPLWAKSNKEGGLNGSNFTNHHIAYIQQDLFLLENQLPFKSSNCCSRMHNFKIPTPWKN</sequence>
<accession>A0A438I6D4</accession>
<dbReference type="Proteomes" id="UP000288805">
    <property type="component" value="Unassembled WGS sequence"/>
</dbReference>
<comment type="caution">
    <text evidence="1">The sequence shown here is derived from an EMBL/GenBank/DDBJ whole genome shotgun (WGS) entry which is preliminary data.</text>
</comment>